<dbReference type="Proteomes" id="UP000325313">
    <property type="component" value="Unassembled WGS sequence"/>
</dbReference>
<name>A0A5B0PJ19_PUCGR</name>
<organism evidence="3 4">
    <name type="scientific">Puccinia graminis f. sp. tritici</name>
    <dbReference type="NCBI Taxonomy" id="56615"/>
    <lineage>
        <taxon>Eukaryota</taxon>
        <taxon>Fungi</taxon>
        <taxon>Dikarya</taxon>
        <taxon>Basidiomycota</taxon>
        <taxon>Pucciniomycotina</taxon>
        <taxon>Pucciniomycetes</taxon>
        <taxon>Pucciniales</taxon>
        <taxon>Pucciniaceae</taxon>
        <taxon>Puccinia</taxon>
    </lineage>
</organism>
<feature type="compositionally biased region" description="Polar residues" evidence="2">
    <location>
        <begin position="339"/>
        <end position="349"/>
    </location>
</feature>
<evidence type="ECO:0000313" key="3">
    <source>
        <dbReference type="EMBL" id="KAA1100468.1"/>
    </source>
</evidence>
<evidence type="ECO:0000256" key="2">
    <source>
        <dbReference type="SAM" id="MobiDB-lite"/>
    </source>
</evidence>
<feature type="compositionally biased region" description="Polar residues" evidence="2">
    <location>
        <begin position="412"/>
        <end position="424"/>
    </location>
</feature>
<feature type="compositionally biased region" description="Polar residues" evidence="2">
    <location>
        <begin position="58"/>
        <end position="68"/>
    </location>
</feature>
<sequence>MPTRSTIDSEILDPVPDPEALIRRANAEQRHKKQLLELQRAALLGIAATTPLPIESSPLDTRTPSPNHSKMAALGSSSNEPISAQELLLRLMAVQETSIKLAQADREAAAEDRREAADRIARLENAMVKMSLKNDTSNQQSLTSSNRIDLQKFKISDGPSFKGPFQEVEPFLKWIHGTQIFFSTKAVLNDADKIRIIGGLIAETNLLSFYANEAESFIDKPWADFKKRLFEVALPTEWRTTLKMKIRQLRMFKSESFIKFSTRACTLQSMFNFDKKDMDDFELAEYVSFGVSEDLHVKINDFGILQVEPFVYAAFEKKAATYYEGLTKKTTSRNRAPVPNNQPTTQSGERTGRDETIWRLKAYLDMQGRCHFCKKKCGSTPGNCPYALDRSHMEIPTAFKAPPMPEGWKASKVSSGLPSSTAGKPTQAPAGRHPNRAATVAAVSEDNMFPALDAASVSALAQLDEELSLATEERCVEGRVPKRLIIDLKHGVVK</sequence>
<evidence type="ECO:0000256" key="1">
    <source>
        <dbReference type="SAM" id="Coils"/>
    </source>
</evidence>
<accession>A0A5B0PJ19</accession>
<evidence type="ECO:0008006" key="5">
    <source>
        <dbReference type="Google" id="ProtNLM"/>
    </source>
</evidence>
<feature type="region of interest" description="Disordered" evidence="2">
    <location>
        <begin position="403"/>
        <end position="436"/>
    </location>
</feature>
<reference evidence="3 4" key="1">
    <citation type="submission" date="2019-05" db="EMBL/GenBank/DDBJ databases">
        <title>Emergence of the Ug99 lineage of the wheat stem rust pathogen through somatic hybridization.</title>
        <authorList>
            <person name="Li F."/>
            <person name="Upadhyaya N.M."/>
            <person name="Sperschneider J."/>
            <person name="Matny O."/>
            <person name="Nguyen-Phuc H."/>
            <person name="Mago R."/>
            <person name="Raley C."/>
            <person name="Miller M.E."/>
            <person name="Silverstein K.A.T."/>
            <person name="Henningsen E."/>
            <person name="Hirsch C.D."/>
            <person name="Visser B."/>
            <person name="Pretorius Z.A."/>
            <person name="Steffenson B.J."/>
            <person name="Schwessinger B."/>
            <person name="Dodds P.N."/>
            <person name="Figueroa M."/>
        </authorList>
    </citation>
    <scope>NUCLEOTIDE SEQUENCE [LARGE SCALE GENOMIC DNA]</scope>
    <source>
        <strain evidence="3 4">Ug99</strain>
    </source>
</reference>
<feature type="region of interest" description="Disordered" evidence="2">
    <location>
        <begin position="330"/>
        <end position="352"/>
    </location>
</feature>
<proteinExistence type="predicted"/>
<keyword evidence="1" id="KW-0175">Coiled coil</keyword>
<comment type="caution">
    <text evidence="3">The sequence shown here is derived from an EMBL/GenBank/DDBJ whole genome shotgun (WGS) entry which is preliminary data.</text>
</comment>
<dbReference type="EMBL" id="VDEP01000340">
    <property type="protein sequence ID" value="KAA1100468.1"/>
    <property type="molecule type" value="Genomic_DNA"/>
</dbReference>
<feature type="region of interest" description="Disordered" evidence="2">
    <location>
        <begin position="52"/>
        <end position="76"/>
    </location>
</feature>
<dbReference type="AlphaFoldDB" id="A0A5B0PJ19"/>
<gene>
    <name evidence="3" type="ORF">PGTUg99_009173</name>
</gene>
<protein>
    <recommendedName>
        <fullName evidence="5">Retrotransposon gag domain-containing protein</fullName>
    </recommendedName>
</protein>
<feature type="coiled-coil region" evidence="1">
    <location>
        <begin position="99"/>
        <end position="140"/>
    </location>
</feature>
<evidence type="ECO:0000313" key="4">
    <source>
        <dbReference type="Proteomes" id="UP000325313"/>
    </source>
</evidence>